<keyword evidence="3" id="KW-0862">Zinc</keyword>
<dbReference type="GO" id="GO:0008270">
    <property type="term" value="F:zinc ion binding"/>
    <property type="evidence" value="ECO:0007669"/>
    <property type="project" value="UniProtKB-KW"/>
</dbReference>
<dbReference type="Pfam" id="PF01096">
    <property type="entry name" value="Zn_ribbon_TFIIS"/>
    <property type="match status" value="1"/>
</dbReference>
<protein>
    <recommendedName>
        <fullName evidence="4">TFIIS-type domain-containing protein</fullName>
    </recommendedName>
</protein>
<name>A0A6C0DX52_9ZZZZ</name>
<dbReference type="GO" id="GO:0006362">
    <property type="term" value="P:transcription elongation by RNA polymerase I"/>
    <property type="evidence" value="ECO:0007669"/>
    <property type="project" value="TreeGrafter"/>
</dbReference>
<dbReference type="GO" id="GO:0005634">
    <property type="term" value="C:nucleus"/>
    <property type="evidence" value="ECO:0007669"/>
    <property type="project" value="TreeGrafter"/>
</dbReference>
<dbReference type="PROSITE" id="PS00466">
    <property type="entry name" value="ZF_TFIIS_1"/>
    <property type="match status" value="1"/>
</dbReference>
<keyword evidence="1" id="KW-0479">Metal-binding</keyword>
<dbReference type="GO" id="GO:0000977">
    <property type="term" value="F:RNA polymerase II transcription regulatory region sequence-specific DNA binding"/>
    <property type="evidence" value="ECO:0007669"/>
    <property type="project" value="TreeGrafter"/>
</dbReference>
<organism evidence="5">
    <name type="scientific">viral metagenome</name>
    <dbReference type="NCBI Taxonomy" id="1070528"/>
    <lineage>
        <taxon>unclassified sequences</taxon>
        <taxon>metagenomes</taxon>
        <taxon>organismal metagenomes</taxon>
    </lineage>
</organism>
<dbReference type="GO" id="GO:0031564">
    <property type="term" value="P:transcription antitermination"/>
    <property type="evidence" value="ECO:0007669"/>
    <property type="project" value="TreeGrafter"/>
</dbReference>
<dbReference type="EMBL" id="MN739669">
    <property type="protein sequence ID" value="QHT19755.1"/>
    <property type="molecule type" value="Genomic_DNA"/>
</dbReference>
<evidence type="ECO:0000256" key="3">
    <source>
        <dbReference type="ARBA" id="ARBA00022833"/>
    </source>
</evidence>
<dbReference type="SMART" id="SM00440">
    <property type="entry name" value="ZnF_C2C2"/>
    <property type="match status" value="1"/>
</dbReference>
<accession>A0A6C0DX52</accession>
<proteinExistence type="predicted"/>
<evidence type="ECO:0000259" key="4">
    <source>
        <dbReference type="PROSITE" id="PS51133"/>
    </source>
</evidence>
<dbReference type="SUPFAM" id="SSF57783">
    <property type="entry name" value="Zinc beta-ribbon"/>
    <property type="match status" value="1"/>
</dbReference>
<dbReference type="GO" id="GO:0006368">
    <property type="term" value="P:transcription elongation by RNA polymerase II"/>
    <property type="evidence" value="ECO:0007669"/>
    <property type="project" value="TreeGrafter"/>
</dbReference>
<dbReference type="PANTHER" id="PTHR11477">
    <property type="entry name" value="TRANSCRIPTION FACTOR S-II ZINC FINGER DOMAIN-CONTAINING PROTEIN"/>
    <property type="match status" value="1"/>
</dbReference>
<dbReference type="PROSITE" id="PS51133">
    <property type="entry name" value="ZF_TFIIS_2"/>
    <property type="match status" value="1"/>
</dbReference>
<feature type="domain" description="TFIIS-type" evidence="4">
    <location>
        <begin position="127"/>
        <end position="167"/>
    </location>
</feature>
<dbReference type="PIRSF" id="PIRSF006704">
    <property type="entry name" value="TF_IIS"/>
    <property type="match status" value="1"/>
</dbReference>
<reference evidence="5" key="1">
    <citation type="journal article" date="2020" name="Nature">
        <title>Giant virus diversity and host interactions through global metagenomics.</title>
        <authorList>
            <person name="Schulz F."/>
            <person name="Roux S."/>
            <person name="Paez-Espino D."/>
            <person name="Jungbluth S."/>
            <person name="Walsh D.A."/>
            <person name="Denef V.J."/>
            <person name="McMahon K.D."/>
            <person name="Konstantinidis K.T."/>
            <person name="Eloe-Fadrosh E.A."/>
            <person name="Kyrpides N.C."/>
            <person name="Woyke T."/>
        </authorList>
    </citation>
    <scope>NUCLEOTIDE SEQUENCE</scope>
    <source>
        <strain evidence="5">GVMAG-M-3300023174-5</strain>
    </source>
</reference>
<keyword evidence="2" id="KW-0863">Zinc-finger</keyword>
<evidence type="ECO:0000256" key="1">
    <source>
        <dbReference type="ARBA" id="ARBA00022723"/>
    </source>
</evidence>
<dbReference type="AlphaFoldDB" id="A0A6C0DX52"/>
<dbReference type="CDD" id="cd13749">
    <property type="entry name" value="Zn-ribbon_TFIIS"/>
    <property type="match status" value="1"/>
</dbReference>
<dbReference type="Gene3D" id="2.20.25.10">
    <property type="match status" value="1"/>
</dbReference>
<evidence type="ECO:0000256" key="2">
    <source>
        <dbReference type="ARBA" id="ARBA00022771"/>
    </source>
</evidence>
<dbReference type="InterPro" id="IPR001222">
    <property type="entry name" value="Znf_TFIIS"/>
</dbReference>
<sequence length="168" mass="20005">MRKITNPEEFRANIRLKLNEVLNNEKHSLNLEKGIYNFALKEGGNRKVIKKWDNPYFVQLYVDRLRSVYLNLNAYILEQLEKGEIKAHTIAFMTHQELDHERWDTLIQAKIKRDKNKFETNIEAATDTFKCRKCQSNKCTYYQMQTRSADEPMTTFVTCIDCGNRWKC</sequence>
<dbReference type="PANTHER" id="PTHR11477:SF0">
    <property type="entry name" value="IP08861P-RELATED"/>
    <property type="match status" value="1"/>
</dbReference>
<evidence type="ECO:0000313" key="5">
    <source>
        <dbReference type="EMBL" id="QHT19755.1"/>
    </source>
</evidence>
<dbReference type="GO" id="GO:0001139">
    <property type="term" value="F:RNA polymerase II complex recruiting activity"/>
    <property type="evidence" value="ECO:0007669"/>
    <property type="project" value="TreeGrafter"/>
</dbReference>
<dbReference type="GO" id="GO:0031440">
    <property type="term" value="P:regulation of mRNA 3'-end processing"/>
    <property type="evidence" value="ECO:0007669"/>
    <property type="project" value="TreeGrafter"/>
</dbReference>
<dbReference type="InterPro" id="IPR035100">
    <property type="entry name" value="TF_IIS-typ"/>
</dbReference>